<accession>A0A2T4Z0I6</accession>
<dbReference type="AlphaFoldDB" id="A0A2T4Z0I6"/>
<organism evidence="1 2">
    <name type="scientific">Desmospora activa DSM 45169</name>
    <dbReference type="NCBI Taxonomy" id="1121389"/>
    <lineage>
        <taxon>Bacteria</taxon>
        <taxon>Bacillati</taxon>
        <taxon>Bacillota</taxon>
        <taxon>Bacilli</taxon>
        <taxon>Bacillales</taxon>
        <taxon>Thermoactinomycetaceae</taxon>
        <taxon>Desmospora</taxon>
    </lineage>
</organism>
<dbReference type="Proteomes" id="UP000241639">
    <property type="component" value="Unassembled WGS sequence"/>
</dbReference>
<proteinExistence type="predicted"/>
<comment type="caution">
    <text evidence="1">The sequence shown here is derived from an EMBL/GenBank/DDBJ whole genome shotgun (WGS) entry which is preliminary data.</text>
</comment>
<dbReference type="OrthoDB" id="3627501at2"/>
<sequence length="181" mass="20770">MTDRYDSVHLASKDIQRAWLLQNEERDQDGNTTNWWLSIIQPVSTRISFFSSEPSKDAWARFAVTSIETAEEVGAISADEASIRLSNLSVVLTRARFNPEKIDPALASKNIIHRALTCIDLTHAEASQKSRNWPEQPIETTRSLRRIKNLIRPVLPLVDHVHDEKLKQRLAQWRDLLPQLP</sequence>
<evidence type="ECO:0000313" key="1">
    <source>
        <dbReference type="EMBL" id="PTM53258.1"/>
    </source>
</evidence>
<reference evidence="1 2" key="1">
    <citation type="submission" date="2018-04" db="EMBL/GenBank/DDBJ databases">
        <title>Genomic Encyclopedia of Archaeal and Bacterial Type Strains, Phase II (KMG-II): from individual species to whole genera.</title>
        <authorList>
            <person name="Goeker M."/>
        </authorList>
    </citation>
    <scope>NUCLEOTIDE SEQUENCE [LARGE SCALE GENOMIC DNA]</scope>
    <source>
        <strain evidence="1 2">DSM 45169</strain>
    </source>
</reference>
<evidence type="ECO:0000313" key="2">
    <source>
        <dbReference type="Proteomes" id="UP000241639"/>
    </source>
</evidence>
<dbReference type="RefSeq" id="WP_107728549.1">
    <property type="nucleotide sequence ID" value="NZ_PZZP01000004.1"/>
</dbReference>
<protein>
    <submittedName>
        <fullName evidence="1">Uncharacterized protein</fullName>
    </submittedName>
</protein>
<name>A0A2T4Z0I6_9BACL</name>
<dbReference type="EMBL" id="PZZP01000004">
    <property type="protein sequence ID" value="PTM53258.1"/>
    <property type="molecule type" value="Genomic_DNA"/>
</dbReference>
<gene>
    <name evidence="1" type="ORF">C8J48_3582</name>
</gene>
<keyword evidence="2" id="KW-1185">Reference proteome</keyword>